<proteinExistence type="predicted"/>
<comment type="caution">
    <text evidence="2">The sequence shown here is derived from an EMBL/GenBank/DDBJ whole genome shotgun (WGS) entry which is preliminary data.</text>
</comment>
<evidence type="ECO:0000313" key="2">
    <source>
        <dbReference type="EMBL" id="GAV81508.1"/>
    </source>
</evidence>
<dbReference type="InParanoid" id="A0A1Q3CN65"/>
<reference evidence="3" key="1">
    <citation type="submission" date="2016-04" db="EMBL/GenBank/DDBJ databases">
        <title>Cephalotus genome sequencing.</title>
        <authorList>
            <person name="Fukushima K."/>
            <person name="Hasebe M."/>
            <person name="Fang X."/>
        </authorList>
    </citation>
    <scope>NUCLEOTIDE SEQUENCE [LARGE SCALE GENOMIC DNA]</scope>
    <source>
        <strain evidence="3">cv. St1</strain>
    </source>
</reference>
<dbReference type="EMBL" id="BDDD01002425">
    <property type="protein sequence ID" value="GAV81508.1"/>
    <property type="molecule type" value="Genomic_DNA"/>
</dbReference>
<protein>
    <recommendedName>
        <fullName evidence="4">UBN2_2 domain-containing protein</fullName>
    </recommendedName>
</protein>
<dbReference type="AlphaFoldDB" id="A0A1Q3CN65"/>
<evidence type="ECO:0008006" key="4">
    <source>
        <dbReference type="Google" id="ProtNLM"/>
    </source>
</evidence>
<feature type="compositionally biased region" description="Low complexity" evidence="1">
    <location>
        <begin position="101"/>
        <end position="123"/>
    </location>
</feature>
<feature type="non-terminal residue" evidence="2">
    <location>
        <position position="1"/>
    </location>
</feature>
<dbReference type="PANTHER" id="PTHR47481:SF31">
    <property type="entry name" value="OS01G0873500 PROTEIN"/>
    <property type="match status" value="1"/>
</dbReference>
<evidence type="ECO:0000256" key="1">
    <source>
        <dbReference type="SAM" id="MobiDB-lite"/>
    </source>
</evidence>
<accession>A0A1Q3CN65</accession>
<gene>
    <name evidence="2" type="ORF">CFOL_v3_24963</name>
</gene>
<sequence>QLADSLVAASQPVVDSDLILYVLCGLGQGYESFVTIMMTRSDPLSSEDLHSLLLNYELHQDYFRPTVESSYVALFTTVTNPAHSSAGHPSNGSAPCYNNTRSHSNNHGRGSGQGRNNQQGKRNNNRSICQICSAPGHVALDYYNRLKLANLPRNWQLTMLKLPLGIRTGATISLPMIFPI</sequence>
<keyword evidence="3" id="KW-1185">Reference proteome</keyword>
<name>A0A1Q3CN65_CEPFO</name>
<organism evidence="2 3">
    <name type="scientific">Cephalotus follicularis</name>
    <name type="common">Albany pitcher plant</name>
    <dbReference type="NCBI Taxonomy" id="3775"/>
    <lineage>
        <taxon>Eukaryota</taxon>
        <taxon>Viridiplantae</taxon>
        <taxon>Streptophyta</taxon>
        <taxon>Embryophyta</taxon>
        <taxon>Tracheophyta</taxon>
        <taxon>Spermatophyta</taxon>
        <taxon>Magnoliopsida</taxon>
        <taxon>eudicotyledons</taxon>
        <taxon>Gunneridae</taxon>
        <taxon>Pentapetalae</taxon>
        <taxon>rosids</taxon>
        <taxon>fabids</taxon>
        <taxon>Oxalidales</taxon>
        <taxon>Cephalotaceae</taxon>
        <taxon>Cephalotus</taxon>
    </lineage>
</organism>
<dbReference type="OrthoDB" id="1912561at2759"/>
<feature type="compositionally biased region" description="Polar residues" evidence="1">
    <location>
        <begin position="82"/>
        <end position="100"/>
    </location>
</feature>
<feature type="region of interest" description="Disordered" evidence="1">
    <location>
        <begin position="82"/>
        <end position="123"/>
    </location>
</feature>
<dbReference type="Proteomes" id="UP000187406">
    <property type="component" value="Unassembled WGS sequence"/>
</dbReference>
<dbReference type="PANTHER" id="PTHR47481">
    <property type="match status" value="1"/>
</dbReference>
<evidence type="ECO:0000313" key="3">
    <source>
        <dbReference type="Proteomes" id="UP000187406"/>
    </source>
</evidence>